<evidence type="ECO:0000256" key="1">
    <source>
        <dbReference type="ARBA" id="ARBA00004123"/>
    </source>
</evidence>
<dbReference type="PANTHER" id="PTHR45693:SF46">
    <property type="entry name" value="TRANSCRIPTION FACTOR TGA2-RELATED"/>
    <property type="match status" value="1"/>
</dbReference>
<evidence type="ECO:0000256" key="5">
    <source>
        <dbReference type="ARBA" id="ARBA00023159"/>
    </source>
</evidence>
<keyword evidence="3" id="KW-0805">Transcription regulation</keyword>
<dbReference type="PANTHER" id="PTHR45693">
    <property type="entry name" value="TRANSCRIPTION FACTOR TGA9"/>
    <property type="match status" value="1"/>
</dbReference>
<dbReference type="InterPro" id="IPR046347">
    <property type="entry name" value="bZIP_sf"/>
</dbReference>
<dbReference type="FunFam" id="1.20.5.170:FF:000019">
    <property type="entry name" value="BZIP family transcription factor"/>
    <property type="match status" value="1"/>
</dbReference>
<sequence>MEFGNNADERAREAQTQVLDLERDLLFMGNELNKYKNQHQLSHGSNNVHPPRISEFGTLDQSLGFRIEDTNCLNLSYIQKHAYFYSKIWCFIVFWQPERCESSGSKDKSNQKTLRRLAQNCEAARKSRLRKKAYQQQLESSRFKLTQLEQELQRARQQVLYDYKDKINQPVFPGLQGGPYNHTIIGLAVALKQVCRRISCSAKAAVEEVIRHEISFIFTVYTKYEVKVMI</sequence>
<evidence type="ECO:0000256" key="8">
    <source>
        <dbReference type="SAM" id="Coils"/>
    </source>
</evidence>
<dbReference type="GO" id="GO:0005634">
    <property type="term" value="C:nucleus"/>
    <property type="evidence" value="ECO:0007669"/>
    <property type="project" value="UniProtKB-SubCell"/>
</dbReference>
<evidence type="ECO:0000256" key="6">
    <source>
        <dbReference type="ARBA" id="ARBA00023163"/>
    </source>
</evidence>
<dbReference type="GeneID" id="778170"/>
<dbReference type="SMART" id="SM00338">
    <property type="entry name" value="BRLZ"/>
    <property type="match status" value="1"/>
</dbReference>
<keyword evidence="7" id="KW-0539">Nucleus</keyword>
<dbReference type="AlphaFoldDB" id="Q0GPG8"/>
<keyword evidence="4" id="KW-0238">DNA-binding</keyword>
<comment type="subcellular location">
    <subcellularLocation>
        <location evidence="1">Nucleus</location>
    </subcellularLocation>
</comment>
<keyword evidence="5" id="KW-0010">Activator</keyword>
<evidence type="ECO:0000256" key="4">
    <source>
        <dbReference type="ARBA" id="ARBA00023125"/>
    </source>
</evidence>
<dbReference type="ExpressionAtlas" id="Q0GPG8">
    <property type="expression patterns" value="baseline and differential"/>
</dbReference>
<dbReference type="PROSITE" id="PS00036">
    <property type="entry name" value="BZIP_BASIC"/>
    <property type="match status" value="1"/>
</dbReference>
<evidence type="ECO:0000313" key="10">
    <source>
        <dbReference type="EMBL" id="ABI34656.1"/>
    </source>
</evidence>
<dbReference type="KEGG" id="gmx:778170"/>
<comment type="similarity">
    <text evidence="2">Belongs to the bZIP family.</text>
</comment>
<dbReference type="GO" id="GO:0003700">
    <property type="term" value="F:DNA-binding transcription factor activity"/>
    <property type="evidence" value="ECO:0007669"/>
    <property type="project" value="InterPro"/>
</dbReference>
<dbReference type="InterPro" id="IPR004827">
    <property type="entry name" value="bZIP"/>
</dbReference>
<evidence type="ECO:0000256" key="2">
    <source>
        <dbReference type="ARBA" id="ARBA00007163"/>
    </source>
</evidence>
<dbReference type="Pfam" id="PF00464">
    <property type="entry name" value="SHMT"/>
    <property type="match status" value="1"/>
</dbReference>
<dbReference type="InterPro" id="IPR015421">
    <property type="entry name" value="PyrdxlP-dep_Trfase_major"/>
</dbReference>
<protein>
    <submittedName>
        <fullName evidence="10">BZIP transcription factor bZIP94</fullName>
    </submittedName>
</protein>
<dbReference type="Gene3D" id="3.40.640.10">
    <property type="entry name" value="Type I PLP-dependent aspartate aminotransferase-like (Major domain)"/>
    <property type="match status" value="1"/>
</dbReference>
<accession>Q0GPG8</accession>
<dbReference type="GO" id="GO:0000976">
    <property type="term" value="F:transcription cis-regulatory region binding"/>
    <property type="evidence" value="ECO:0007669"/>
    <property type="project" value="UniProtKB-ARBA"/>
</dbReference>
<dbReference type="InterPro" id="IPR015424">
    <property type="entry name" value="PyrdxlP-dep_Trfase"/>
</dbReference>
<proteinExistence type="evidence at transcript level"/>
<feature type="coiled-coil region" evidence="8">
    <location>
        <begin position="131"/>
        <end position="158"/>
    </location>
</feature>
<gene>
    <name evidence="10" type="primary">bZIP94</name>
</gene>
<reference evidence="10" key="1">
    <citation type="journal article" date="2008" name="Planta">
        <title>Soybean GmbZIP44, GmbZIP62 and GmbZIP78 genes function as negative regulator of ABA signaling and confer salt and freezing tolerance in transgenic Arabidopsis.</title>
        <authorList>
            <person name="Liao Y."/>
            <person name="Zou H.F."/>
            <person name="Wei W."/>
            <person name="Hao Y.J."/>
            <person name="Tian A.G."/>
            <person name="Huang J."/>
            <person name="Liu Y.F."/>
            <person name="Zhang J.S."/>
            <person name="Chen S.Y."/>
        </authorList>
    </citation>
    <scope>NUCLEOTIDE SEQUENCE</scope>
</reference>
<evidence type="ECO:0000256" key="7">
    <source>
        <dbReference type="ARBA" id="ARBA00023242"/>
    </source>
</evidence>
<organism evidence="10">
    <name type="scientific">Glycine max</name>
    <name type="common">Soybean</name>
    <name type="synonym">Glycine hispida</name>
    <dbReference type="NCBI Taxonomy" id="3847"/>
    <lineage>
        <taxon>Eukaryota</taxon>
        <taxon>Viridiplantae</taxon>
        <taxon>Streptophyta</taxon>
        <taxon>Embryophyta</taxon>
        <taxon>Tracheophyta</taxon>
        <taxon>Spermatophyta</taxon>
        <taxon>Magnoliopsida</taxon>
        <taxon>eudicotyledons</taxon>
        <taxon>Gunneridae</taxon>
        <taxon>Pentapetalae</taxon>
        <taxon>rosids</taxon>
        <taxon>fabids</taxon>
        <taxon>Fabales</taxon>
        <taxon>Fabaceae</taxon>
        <taxon>Papilionoideae</taxon>
        <taxon>50 kb inversion clade</taxon>
        <taxon>NPAAA clade</taxon>
        <taxon>indigoferoid/millettioid clade</taxon>
        <taxon>Phaseoleae</taxon>
        <taxon>Glycine</taxon>
        <taxon>Glycine subgen. Soja</taxon>
    </lineage>
</organism>
<feature type="domain" description="BZIP" evidence="9">
    <location>
        <begin position="115"/>
        <end position="130"/>
    </location>
</feature>
<evidence type="ECO:0000259" key="9">
    <source>
        <dbReference type="PROSITE" id="PS00036"/>
    </source>
</evidence>
<dbReference type="SUPFAM" id="SSF53383">
    <property type="entry name" value="PLP-dependent transferases"/>
    <property type="match status" value="1"/>
</dbReference>
<dbReference type="InterPro" id="IPR039429">
    <property type="entry name" value="SHMT-like_dom"/>
</dbReference>
<evidence type="ECO:0000256" key="3">
    <source>
        <dbReference type="ARBA" id="ARBA00023015"/>
    </source>
</evidence>
<dbReference type="EMBL" id="DQ787046">
    <property type="protein sequence ID" value="ABI34656.1"/>
    <property type="molecule type" value="mRNA"/>
</dbReference>
<keyword evidence="6" id="KW-0804">Transcription</keyword>
<dbReference type="SUPFAM" id="SSF57959">
    <property type="entry name" value="Leucine zipper domain"/>
    <property type="match status" value="1"/>
</dbReference>
<keyword evidence="8" id="KW-0175">Coiled coil</keyword>
<name>Q0GPG8_SOYBN</name>
<feature type="coiled-coil region" evidence="8">
    <location>
        <begin position="4"/>
        <end position="38"/>
    </location>
</feature>